<dbReference type="Proteomes" id="UP000256650">
    <property type="component" value="Unassembled WGS sequence"/>
</dbReference>
<dbReference type="NCBIfam" id="NF010485">
    <property type="entry name" value="PRK13909.1-2"/>
    <property type="match status" value="1"/>
</dbReference>
<comment type="catalytic activity">
    <reaction evidence="13">
        <text>ATP + H2O = ADP + phosphate + H(+)</text>
        <dbReference type="Rhea" id="RHEA:13065"/>
        <dbReference type="ChEBI" id="CHEBI:15377"/>
        <dbReference type="ChEBI" id="CHEBI:15378"/>
        <dbReference type="ChEBI" id="CHEBI:30616"/>
        <dbReference type="ChEBI" id="CHEBI:43474"/>
        <dbReference type="ChEBI" id="CHEBI:456216"/>
        <dbReference type="EC" id="5.6.2.4"/>
    </reaction>
</comment>
<feature type="domain" description="UvrD-like helicase ATP-binding" evidence="15">
    <location>
        <begin position="1"/>
        <end position="419"/>
    </location>
</feature>
<name>A0A3D8IC53_9HELI</name>
<dbReference type="InterPro" id="IPR014016">
    <property type="entry name" value="UvrD-like_ATP-bd"/>
</dbReference>
<evidence type="ECO:0000313" key="16">
    <source>
        <dbReference type="EMBL" id="RDU62722.1"/>
    </source>
</evidence>
<dbReference type="GO" id="GO:0004527">
    <property type="term" value="F:exonuclease activity"/>
    <property type="evidence" value="ECO:0007669"/>
    <property type="project" value="UniProtKB-KW"/>
</dbReference>
<dbReference type="PANTHER" id="PTHR11070">
    <property type="entry name" value="UVRD / RECB / PCRA DNA HELICASE FAMILY MEMBER"/>
    <property type="match status" value="1"/>
</dbReference>
<dbReference type="Gene3D" id="3.90.320.10">
    <property type="match status" value="1"/>
</dbReference>
<dbReference type="EMBL" id="NXLS01000005">
    <property type="protein sequence ID" value="RDU62722.1"/>
    <property type="molecule type" value="Genomic_DNA"/>
</dbReference>
<dbReference type="SUPFAM" id="SSF52540">
    <property type="entry name" value="P-loop containing nucleoside triphosphate hydrolases"/>
    <property type="match status" value="1"/>
</dbReference>
<evidence type="ECO:0000256" key="4">
    <source>
        <dbReference type="ARBA" id="ARBA00022801"/>
    </source>
</evidence>
<dbReference type="InterPro" id="IPR011604">
    <property type="entry name" value="PDDEXK-like_dom_sf"/>
</dbReference>
<keyword evidence="7 14" id="KW-0067">ATP-binding</keyword>
<evidence type="ECO:0000256" key="1">
    <source>
        <dbReference type="ARBA" id="ARBA00022722"/>
    </source>
</evidence>
<gene>
    <name evidence="16" type="ORF">CQA43_05630</name>
</gene>
<evidence type="ECO:0000256" key="7">
    <source>
        <dbReference type="ARBA" id="ARBA00022840"/>
    </source>
</evidence>
<evidence type="ECO:0000256" key="14">
    <source>
        <dbReference type="PROSITE-ProRule" id="PRU00560"/>
    </source>
</evidence>
<evidence type="ECO:0000256" key="2">
    <source>
        <dbReference type="ARBA" id="ARBA00022741"/>
    </source>
</evidence>
<dbReference type="SUPFAM" id="SSF52980">
    <property type="entry name" value="Restriction endonuclease-like"/>
    <property type="match status" value="1"/>
</dbReference>
<keyword evidence="5 14" id="KW-0347">Helicase</keyword>
<organism evidence="16 17">
    <name type="scientific">Helicobacter ganmani</name>
    <dbReference type="NCBI Taxonomy" id="60246"/>
    <lineage>
        <taxon>Bacteria</taxon>
        <taxon>Pseudomonadati</taxon>
        <taxon>Campylobacterota</taxon>
        <taxon>Epsilonproteobacteria</taxon>
        <taxon>Campylobacterales</taxon>
        <taxon>Helicobacteraceae</taxon>
        <taxon>Helicobacter</taxon>
    </lineage>
</organism>
<dbReference type="AlphaFoldDB" id="A0A3D8IC53"/>
<keyword evidence="9" id="KW-0234">DNA repair</keyword>
<evidence type="ECO:0000256" key="12">
    <source>
        <dbReference type="ARBA" id="ARBA00034808"/>
    </source>
</evidence>
<evidence type="ECO:0000256" key="13">
    <source>
        <dbReference type="ARBA" id="ARBA00048988"/>
    </source>
</evidence>
<dbReference type="PROSITE" id="PS51198">
    <property type="entry name" value="UVRD_HELICASE_ATP_BIND"/>
    <property type="match status" value="1"/>
</dbReference>
<evidence type="ECO:0000259" key="15">
    <source>
        <dbReference type="PROSITE" id="PS51198"/>
    </source>
</evidence>
<dbReference type="Pfam" id="PF13361">
    <property type="entry name" value="UvrD_C"/>
    <property type="match status" value="2"/>
</dbReference>
<evidence type="ECO:0000313" key="17">
    <source>
        <dbReference type="Proteomes" id="UP000256650"/>
    </source>
</evidence>
<sequence>MQYPLLCLSASAGSGKTYQLAMRYLNLLLLGAKPSSILTLTFTKKAAQEMEERIIHKIKELYDNKNNREYINKFEFITIKDEQEWLKWQDKISQIYYDFLREDLKITTIDAFFQRILKNFCWYVGVEYDFELQEDDLEAITEIFLSLLEKTDFEQILEICYRKKQTLNHILTLCVFLDSFKEMLQQSLFIQKFIESQRENPKEKAMEYARRIQKTYVETFGELADSLQFSNFESLLQKGQTWLTKQNLQDYKRDKFSKTPFNEADFALLKESIYQGLLQEEAEYLEQLYRIFQCFLKAKEHYYRQNNRLSFNAVASKVYQLLAAKFIHKDFLYFRLDSTLSHILIDEFQDTSILQYEILKPLIEEIKSGKGQKNFERSFFYVGDTKQSIYRFRGGNPELFKIASNGMESQNLDTNYRSARHIVDFVNDVFTNTIQDFIPQIAKINVEGSVKVQACTKENLYFEVFQRLEDLRKLGAKEEEIAILVFDNKSVVELAQFLQDKGVKVVIDTSAKLIHHNEVRALIEVLKYIQTKKIQFRQEFFMLLGIEITESQNKSLEVVVESLAKVKEPARVLLKIMESYHIASLSAKKFLESCLQFYDIGELLEQVERFALEIISSDFVGIRIMTIHKSKGLEFENVFVVDKSNASNNQHGNVFFEFKENGVEIQRIFQYANQNKSKIRSSLDSMYQNALCKEEELETKDLKNQLYVALTRAKDTMNIFCLDNKSAFEILQLNAQARGDLKSAIQMQIQRGKIAVNLEPQKTFCCISSSQLSLENLGRQKEMYLKEEEEERGENEEICGSLKAIYYGIALHFVMEQKLKNALRDSLILELLDNKVGFYLEREELQKIITQCNFVLKNQKLIEILAKGKVKCEIPFLFDGKQKRLDLLIIGDEQAFIVDYKSGSPKESHRVQVREYMESVSAILHKTAYGYIFYTQGEGRLVEV</sequence>
<dbReference type="RefSeq" id="WP_115551648.1">
    <property type="nucleotide sequence ID" value="NZ_CAOOSM010000001.1"/>
</dbReference>
<evidence type="ECO:0000256" key="9">
    <source>
        <dbReference type="ARBA" id="ARBA00023204"/>
    </source>
</evidence>
<evidence type="ECO:0000256" key="11">
    <source>
        <dbReference type="ARBA" id="ARBA00034617"/>
    </source>
</evidence>
<keyword evidence="3" id="KW-0227">DNA damage</keyword>
<keyword evidence="1" id="KW-0540">Nuclease</keyword>
<reference evidence="16 17" key="1">
    <citation type="submission" date="2018-04" db="EMBL/GenBank/DDBJ databases">
        <title>Novel Campyloabacter and Helicobacter Species and Strains.</title>
        <authorList>
            <person name="Mannion A.J."/>
            <person name="Shen Z."/>
            <person name="Fox J.G."/>
        </authorList>
    </citation>
    <scope>NUCLEOTIDE SEQUENCE [LARGE SCALE GENOMIC DNA]</scope>
    <source>
        <strain evidence="16 17">MIT 99-5101</strain>
    </source>
</reference>
<keyword evidence="6" id="KW-0269">Exonuclease</keyword>
<keyword evidence="10" id="KW-0413">Isomerase</keyword>
<dbReference type="OrthoDB" id="9810135at2"/>
<dbReference type="InterPro" id="IPR011335">
    <property type="entry name" value="Restrct_endonuc-II-like"/>
</dbReference>
<accession>A0A3D8IC53</accession>
<keyword evidence="2 14" id="KW-0547">Nucleotide-binding</keyword>
<dbReference type="PANTHER" id="PTHR11070:SF67">
    <property type="entry name" value="DNA 3'-5' HELICASE"/>
    <property type="match status" value="1"/>
</dbReference>
<dbReference type="InterPro" id="IPR014017">
    <property type="entry name" value="DNA_helicase_UvrD-like_C"/>
</dbReference>
<dbReference type="GeneID" id="82535768"/>
<evidence type="ECO:0000256" key="8">
    <source>
        <dbReference type="ARBA" id="ARBA00023125"/>
    </source>
</evidence>
<comment type="catalytic activity">
    <reaction evidence="11">
        <text>Couples ATP hydrolysis with the unwinding of duplex DNA by translocating in the 3'-5' direction.</text>
        <dbReference type="EC" id="5.6.2.4"/>
    </reaction>
</comment>
<proteinExistence type="predicted"/>
<dbReference type="EC" id="5.6.2.4" evidence="12"/>
<dbReference type="GO" id="GO:0043138">
    <property type="term" value="F:3'-5' DNA helicase activity"/>
    <property type="evidence" value="ECO:0007669"/>
    <property type="project" value="UniProtKB-EC"/>
</dbReference>
<dbReference type="GO" id="GO:0005829">
    <property type="term" value="C:cytosol"/>
    <property type="evidence" value="ECO:0007669"/>
    <property type="project" value="TreeGrafter"/>
</dbReference>
<feature type="binding site" evidence="14">
    <location>
        <begin position="10"/>
        <end position="17"/>
    </location>
    <ligand>
        <name>ATP</name>
        <dbReference type="ChEBI" id="CHEBI:30616"/>
    </ligand>
</feature>
<dbReference type="InterPro" id="IPR027417">
    <property type="entry name" value="P-loop_NTPase"/>
</dbReference>
<dbReference type="GO" id="GO:0005524">
    <property type="term" value="F:ATP binding"/>
    <property type="evidence" value="ECO:0007669"/>
    <property type="project" value="UniProtKB-UniRule"/>
</dbReference>
<comment type="caution">
    <text evidence="16">The sequence shown here is derived from an EMBL/GenBank/DDBJ whole genome shotgun (WGS) entry which is preliminary data.</text>
</comment>
<protein>
    <recommendedName>
        <fullName evidence="12">DNA 3'-5' helicase</fullName>
        <ecNumber evidence="12">5.6.2.4</ecNumber>
    </recommendedName>
</protein>
<evidence type="ECO:0000256" key="3">
    <source>
        <dbReference type="ARBA" id="ARBA00022763"/>
    </source>
</evidence>
<dbReference type="InterPro" id="IPR000212">
    <property type="entry name" value="DNA_helicase_UvrD/REP"/>
</dbReference>
<dbReference type="GO" id="GO:0003677">
    <property type="term" value="F:DNA binding"/>
    <property type="evidence" value="ECO:0007669"/>
    <property type="project" value="UniProtKB-KW"/>
</dbReference>
<dbReference type="GO" id="GO:0000725">
    <property type="term" value="P:recombinational repair"/>
    <property type="evidence" value="ECO:0007669"/>
    <property type="project" value="TreeGrafter"/>
</dbReference>
<keyword evidence="8" id="KW-0238">DNA-binding</keyword>
<evidence type="ECO:0000256" key="5">
    <source>
        <dbReference type="ARBA" id="ARBA00022806"/>
    </source>
</evidence>
<dbReference type="Pfam" id="PF00580">
    <property type="entry name" value="UvrD-helicase"/>
    <property type="match status" value="1"/>
</dbReference>
<dbReference type="Gene3D" id="3.40.50.300">
    <property type="entry name" value="P-loop containing nucleotide triphosphate hydrolases"/>
    <property type="match status" value="4"/>
</dbReference>
<evidence type="ECO:0000256" key="6">
    <source>
        <dbReference type="ARBA" id="ARBA00022839"/>
    </source>
</evidence>
<evidence type="ECO:0000256" key="10">
    <source>
        <dbReference type="ARBA" id="ARBA00023235"/>
    </source>
</evidence>
<keyword evidence="17" id="KW-1185">Reference proteome</keyword>
<keyword evidence="4 14" id="KW-0378">Hydrolase</keyword>